<protein>
    <submittedName>
        <fullName evidence="1">Uncharacterized protein</fullName>
    </submittedName>
</protein>
<dbReference type="AlphaFoldDB" id="F8P7F7"/>
<dbReference type="KEGG" id="sla:SERLADRAFT_476453"/>
<dbReference type="RefSeq" id="XP_007322330.1">
    <property type="nucleotide sequence ID" value="XM_007322268.1"/>
</dbReference>
<reference evidence="1" key="1">
    <citation type="submission" date="2011-04" db="EMBL/GenBank/DDBJ databases">
        <title>Evolution of plant cell wall degrading machinery underlies the functional diversity of forest fungi.</title>
        <authorList>
            <consortium name="US DOE Joint Genome Institute (JGI-PGF)"/>
            <person name="Eastwood D.C."/>
            <person name="Floudas D."/>
            <person name="Binder M."/>
            <person name="Majcherczyk A."/>
            <person name="Schneider P."/>
            <person name="Aerts A."/>
            <person name="Asiegbu F.O."/>
            <person name="Baker S.E."/>
            <person name="Barry K."/>
            <person name="Bendiksby M."/>
            <person name="Blumentritt M."/>
            <person name="Coutinho P.M."/>
            <person name="Cullen D."/>
            <person name="Cullen D."/>
            <person name="Gathman A."/>
            <person name="Goodell B."/>
            <person name="Henrissat B."/>
            <person name="Ihrmark K."/>
            <person name="Kauserud H."/>
            <person name="Kohler A."/>
            <person name="LaButti K."/>
            <person name="Lapidus A."/>
            <person name="Lavin J.L."/>
            <person name="Lee Y.-H."/>
            <person name="Lindquist E."/>
            <person name="Lilly W."/>
            <person name="Lucas S."/>
            <person name="Morin E."/>
            <person name="Murat C."/>
            <person name="Oguiza J.A."/>
            <person name="Park J."/>
            <person name="Pisabarro A.G."/>
            <person name="Riley R."/>
            <person name="Rosling A."/>
            <person name="Salamov A."/>
            <person name="Schmidt O."/>
            <person name="Schmutz J."/>
            <person name="Skrede I."/>
            <person name="Stenlid J."/>
            <person name="Wiebenga A."/>
            <person name="Xie X."/>
            <person name="Kues U."/>
            <person name="Hibbett D.S."/>
            <person name="Hoffmeister D."/>
            <person name="Hogberg N."/>
            <person name="Martin F."/>
            <person name="Grigoriev I.V."/>
            <person name="Watkinson S.C."/>
        </authorList>
    </citation>
    <scope>NUCLEOTIDE SEQUENCE</scope>
    <source>
        <strain evidence="1">S7.9</strain>
    </source>
</reference>
<evidence type="ECO:0000313" key="1">
    <source>
        <dbReference type="EMBL" id="EGO21373.1"/>
    </source>
</evidence>
<accession>F8P7F7</accession>
<dbReference type="HOGENOM" id="CLU_2499249_0_0_1"/>
<organism>
    <name type="scientific">Serpula lacrymans var. lacrymans (strain S7.9)</name>
    <name type="common">Dry rot fungus</name>
    <dbReference type="NCBI Taxonomy" id="578457"/>
    <lineage>
        <taxon>Eukaryota</taxon>
        <taxon>Fungi</taxon>
        <taxon>Dikarya</taxon>
        <taxon>Basidiomycota</taxon>
        <taxon>Agaricomycotina</taxon>
        <taxon>Agaricomycetes</taxon>
        <taxon>Agaricomycetidae</taxon>
        <taxon>Boletales</taxon>
        <taxon>Coniophorineae</taxon>
        <taxon>Serpulaceae</taxon>
        <taxon>Serpula</taxon>
    </lineage>
</organism>
<name>F8P7F7_SERL9</name>
<feature type="non-terminal residue" evidence="1">
    <location>
        <position position="95"/>
    </location>
</feature>
<proteinExistence type="predicted"/>
<sequence>MKKVNSYVYWCSDCRLHDIIDIYYEYSGKISFSMVDILALSDSEKLSEYFSIAAQNNQSGIAIRTWASRCEDDLVYEKVKLLTRIPHEIKKQFWK</sequence>
<dbReference type="GeneID" id="18820810"/>
<gene>
    <name evidence="1" type="ORF">SERLADRAFT_476453</name>
</gene>
<dbReference type="Proteomes" id="UP000008064">
    <property type="component" value="Unassembled WGS sequence"/>
</dbReference>
<dbReference type="EMBL" id="GL945439">
    <property type="protein sequence ID" value="EGO21373.1"/>
    <property type="molecule type" value="Genomic_DNA"/>
</dbReference>